<comment type="similarity">
    <text evidence="2 6">Belongs to the iron/ascorbate-dependent oxidoreductase family.</text>
</comment>
<comment type="cofactor">
    <cofactor evidence="1">
        <name>Fe cation</name>
        <dbReference type="ChEBI" id="CHEBI:24875"/>
    </cofactor>
</comment>
<proteinExistence type="inferred from homology"/>
<dbReference type="PANTHER" id="PTHR10209:SF884">
    <property type="entry name" value="1-AMINOCYCLOPROPANE-1-CARBOXYLATE OXIDASE HOMOLOG 1-LIKE"/>
    <property type="match status" value="1"/>
</dbReference>
<dbReference type="Proteomes" id="UP001634007">
    <property type="component" value="Unassembled WGS sequence"/>
</dbReference>
<dbReference type="EMBL" id="JBJKBG010000008">
    <property type="protein sequence ID" value="KAL3727025.1"/>
    <property type="molecule type" value="Genomic_DNA"/>
</dbReference>
<dbReference type="Pfam" id="PF14226">
    <property type="entry name" value="DIOX_N"/>
    <property type="match status" value="1"/>
</dbReference>
<name>A0ABD3JHS5_EUCGL</name>
<gene>
    <name evidence="8" type="ORF">ACJRO7_031864</name>
</gene>
<evidence type="ECO:0000256" key="3">
    <source>
        <dbReference type="ARBA" id="ARBA00022723"/>
    </source>
</evidence>
<evidence type="ECO:0000256" key="5">
    <source>
        <dbReference type="ARBA" id="ARBA00023004"/>
    </source>
</evidence>
<dbReference type="InterPro" id="IPR027443">
    <property type="entry name" value="IPNS-like_sf"/>
</dbReference>
<dbReference type="InterPro" id="IPR005123">
    <property type="entry name" value="Oxoglu/Fe-dep_dioxygenase_dom"/>
</dbReference>
<feature type="domain" description="Fe2OG dioxygenase" evidence="7">
    <location>
        <begin position="220"/>
        <end position="321"/>
    </location>
</feature>
<evidence type="ECO:0000256" key="6">
    <source>
        <dbReference type="RuleBase" id="RU003682"/>
    </source>
</evidence>
<keyword evidence="9" id="KW-1185">Reference proteome</keyword>
<keyword evidence="4 6" id="KW-0560">Oxidoreductase</keyword>
<dbReference type="FunFam" id="2.60.120.330:FF:000005">
    <property type="entry name" value="1-aminocyclopropane-1-carboxylate oxidase homolog 1"/>
    <property type="match status" value="1"/>
</dbReference>
<accession>A0ABD3JHS5</accession>
<protein>
    <recommendedName>
        <fullName evidence="7">Fe2OG dioxygenase domain-containing protein</fullName>
    </recommendedName>
</protein>
<organism evidence="8 9">
    <name type="scientific">Eucalyptus globulus</name>
    <name type="common">Tasmanian blue gum</name>
    <dbReference type="NCBI Taxonomy" id="34317"/>
    <lineage>
        <taxon>Eukaryota</taxon>
        <taxon>Viridiplantae</taxon>
        <taxon>Streptophyta</taxon>
        <taxon>Embryophyta</taxon>
        <taxon>Tracheophyta</taxon>
        <taxon>Spermatophyta</taxon>
        <taxon>Magnoliopsida</taxon>
        <taxon>eudicotyledons</taxon>
        <taxon>Gunneridae</taxon>
        <taxon>Pentapetalae</taxon>
        <taxon>rosids</taxon>
        <taxon>malvids</taxon>
        <taxon>Myrtales</taxon>
        <taxon>Myrtaceae</taxon>
        <taxon>Myrtoideae</taxon>
        <taxon>Eucalypteae</taxon>
        <taxon>Eucalyptus</taxon>
    </lineage>
</organism>
<dbReference type="GO" id="GO:0051213">
    <property type="term" value="F:dioxygenase activity"/>
    <property type="evidence" value="ECO:0007669"/>
    <property type="project" value="UniProtKB-ARBA"/>
</dbReference>
<dbReference type="AlphaFoldDB" id="A0ABD3JHS5"/>
<dbReference type="InterPro" id="IPR026992">
    <property type="entry name" value="DIOX_N"/>
</dbReference>
<dbReference type="Gene3D" id="2.60.120.330">
    <property type="entry name" value="B-lactam Antibiotic, Isopenicillin N Synthase, Chain"/>
    <property type="match status" value="1"/>
</dbReference>
<evidence type="ECO:0000256" key="2">
    <source>
        <dbReference type="ARBA" id="ARBA00008056"/>
    </source>
</evidence>
<keyword evidence="3 6" id="KW-0479">Metal-binding</keyword>
<dbReference type="SUPFAM" id="SSF51197">
    <property type="entry name" value="Clavaminate synthase-like"/>
    <property type="match status" value="1"/>
</dbReference>
<evidence type="ECO:0000313" key="8">
    <source>
        <dbReference type="EMBL" id="KAL3727025.1"/>
    </source>
</evidence>
<reference evidence="8 9" key="1">
    <citation type="submission" date="2024-11" db="EMBL/GenBank/DDBJ databases">
        <title>Chromosome-level genome assembly of Eucalyptus globulus Labill. provides insights into its genome evolution.</title>
        <authorList>
            <person name="Li X."/>
        </authorList>
    </citation>
    <scope>NUCLEOTIDE SEQUENCE [LARGE SCALE GENOMIC DNA]</scope>
    <source>
        <strain evidence="8">CL2024</strain>
        <tissue evidence="8">Fresh tender leaves</tissue>
    </source>
</reference>
<dbReference type="PROSITE" id="PS51471">
    <property type="entry name" value="FE2OG_OXY"/>
    <property type="match status" value="1"/>
</dbReference>
<dbReference type="GO" id="GO:0046872">
    <property type="term" value="F:metal ion binding"/>
    <property type="evidence" value="ECO:0007669"/>
    <property type="project" value="UniProtKB-KW"/>
</dbReference>
<dbReference type="InterPro" id="IPR044861">
    <property type="entry name" value="IPNS-like_FE2OG_OXY"/>
</dbReference>
<evidence type="ECO:0000259" key="7">
    <source>
        <dbReference type="PROSITE" id="PS51471"/>
    </source>
</evidence>
<evidence type="ECO:0000256" key="4">
    <source>
        <dbReference type="ARBA" id="ARBA00023002"/>
    </source>
</evidence>
<dbReference type="Pfam" id="PF03171">
    <property type="entry name" value="2OG-FeII_Oxy"/>
    <property type="match status" value="1"/>
</dbReference>
<keyword evidence="5 6" id="KW-0408">Iron</keyword>
<evidence type="ECO:0000256" key="1">
    <source>
        <dbReference type="ARBA" id="ARBA00001962"/>
    </source>
</evidence>
<dbReference type="PANTHER" id="PTHR10209">
    <property type="entry name" value="OXIDOREDUCTASE, 2OG-FE II OXYGENASE FAMILY PROTEIN"/>
    <property type="match status" value="1"/>
</dbReference>
<sequence>MAATNSGEAPDQAEHEYDRESELKAFDALRIGVKGLVDSGVSKLPPIFVDHQPRSPDRSGPTKASFSIPIVDLEGVHEDSGKRMETIRQVGQACEDWGFFQVVNHGIGDGVLSGIIDGVRRFHEQESEVKKELYSRDESKKVKYNTNFDFYRAPVANWRDSLYCAMAPHPPNPEELPQVCRDIIMEYSSQLMKLGLTILKLLSETLGLNPKHLEDMDCAKGLYFIGHYYPISPEPDLTQGLSKHTDSAFLTVVLQDQTGGLQVLHENHWVDVNPVHGALVVNLGDMMQLITNGKFKSVYHRVLAKNVRPRISVACFFRTHFEQEDSPRKYGPIKELLSEQNPPLYRETTAKDYVKYVYSKGLDGVPAIDHLKL</sequence>
<evidence type="ECO:0000313" key="9">
    <source>
        <dbReference type="Proteomes" id="UP001634007"/>
    </source>
</evidence>
<comment type="caution">
    <text evidence="8">The sequence shown here is derived from an EMBL/GenBank/DDBJ whole genome shotgun (WGS) entry which is preliminary data.</text>
</comment>